<comment type="caution">
    <text evidence="2">The sequence shown here is derived from an EMBL/GenBank/DDBJ whole genome shotgun (WGS) entry which is preliminary data.</text>
</comment>
<dbReference type="SUPFAM" id="SSF56322">
    <property type="entry name" value="ADC synthase"/>
    <property type="match status" value="1"/>
</dbReference>
<evidence type="ECO:0000259" key="1">
    <source>
        <dbReference type="Pfam" id="PF00425"/>
    </source>
</evidence>
<dbReference type="InterPro" id="IPR005802">
    <property type="entry name" value="ADC_synth_comp_1"/>
</dbReference>
<keyword evidence="2" id="KW-0808">Transferase</keyword>
<dbReference type="GO" id="GO:0008696">
    <property type="term" value="F:4-amino-4-deoxychorismate lyase activity"/>
    <property type="evidence" value="ECO:0007669"/>
    <property type="project" value="UniProtKB-EC"/>
</dbReference>
<dbReference type="NCBIfam" id="TIGR00553">
    <property type="entry name" value="pabB"/>
    <property type="match status" value="1"/>
</dbReference>
<proteinExistence type="predicted"/>
<reference evidence="2 3" key="1">
    <citation type="submission" date="2021-03" db="EMBL/GenBank/DDBJ databases">
        <title>Genomic Encyclopedia of Type Strains, Phase IV (KMG-IV): sequencing the most valuable type-strain genomes for metagenomic binning, comparative biology and taxonomic classification.</title>
        <authorList>
            <person name="Goeker M."/>
        </authorList>
    </citation>
    <scope>NUCLEOTIDE SEQUENCE [LARGE SCALE GENOMIC DNA]</scope>
    <source>
        <strain evidence="2 3">DSM 25790</strain>
    </source>
</reference>
<dbReference type="PANTHER" id="PTHR11236">
    <property type="entry name" value="AMINOBENZOATE/ANTHRANILATE SYNTHASE"/>
    <property type="match status" value="1"/>
</dbReference>
<dbReference type="GO" id="GO:0046820">
    <property type="term" value="F:4-amino-4-deoxychorismate synthase activity"/>
    <property type="evidence" value="ECO:0007669"/>
    <property type="project" value="UniProtKB-EC"/>
</dbReference>
<dbReference type="Pfam" id="PF00425">
    <property type="entry name" value="Chorismate_bind"/>
    <property type="match status" value="1"/>
</dbReference>
<dbReference type="InterPro" id="IPR005801">
    <property type="entry name" value="ADC_synthase"/>
</dbReference>
<protein>
    <submittedName>
        <fullName evidence="2">Para-aminobenzoate synthetase/4-amino-4-deoxychorismate lyase</fullName>
        <ecNumber evidence="2">2.6.1.85</ecNumber>
        <ecNumber evidence="2">4.1.3.38</ecNumber>
    </submittedName>
</protein>
<dbReference type="RefSeq" id="WP_029270519.1">
    <property type="nucleotide sequence ID" value="NZ_JAGIKX010000043.1"/>
</dbReference>
<dbReference type="Gene3D" id="3.20.10.10">
    <property type="entry name" value="D-amino Acid Aminotransferase, subunit A, domain 2"/>
    <property type="match status" value="1"/>
</dbReference>
<dbReference type="InterPro" id="IPR036038">
    <property type="entry name" value="Aminotransferase-like"/>
</dbReference>
<keyword evidence="2" id="KW-0032">Aminotransferase</keyword>
<dbReference type="Pfam" id="PF01063">
    <property type="entry name" value="Aminotran_4"/>
    <property type="match status" value="1"/>
</dbReference>
<organism evidence="2 3">
    <name type="scientific">Virgibacillus alimentarius</name>
    <dbReference type="NCBI Taxonomy" id="698769"/>
    <lineage>
        <taxon>Bacteria</taxon>
        <taxon>Bacillati</taxon>
        <taxon>Bacillota</taxon>
        <taxon>Bacilli</taxon>
        <taxon>Bacillales</taxon>
        <taxon>Bacillaceae</taxon>
        <taxon>Virgibacillus</taxon>
    </lineage>
</organism>
<gene>
    <name evidence="2" type="ORF">J2Z81_002927</name>
</gene>
<keyword evidence="3" id="KW-1185">Reference proteome</keyword>
<dbReference type="Proteomes" id="UP001519294">
    <property type="component" value="Unassembled WGS sequence"/>
</dbReference>
<dbReference type="InterPro" id="IPR043131">
    <property type="entry name" value="BCAT-like_N"/>
</dbReference>
<accession>A0ABS4SC08</accession>
<dbReference type="EC" id="4.1.3.38" evidence="2"/>
<dbReference type="Gene3D" id="3.30.470.10">
    <property type="match status" value="1"/>
</dbReference>
<name>A0ABS4SC08_9BACI</name>
<dbReference type="InterPro" id="IPR001544">
    <property type="entry name" value="Aminotrans_IV"/>
</dbReference>
<dbReference type="PANTHER" id="PTHR11236:SF50">
    <property type="entry name" value="AMINODEOXYCHORISMATE SYNTHASE COMPONENT 1"/>
    <property type="match status" value="1"/>
</dbReference>
<evidence type="ECO:0000313" key="2">
    <source>
        <dbReference type="EMBL" id="MBP2258939.1"/>
    </source>
</evidence>
<dbReference type="InterPro" id="IPR015890">
    <property type="entry name" value="Chorismate_C"/>
</dbReference>
<dbReference type="InterPro" id="IPR019999">
    <property type="entry name" value="Anth_synth_I-like"/>
</dbReference>
<dbReference type="EC" id="2.6.1.85" evidence="2"/>
<keyword evidence="2" id="KW-0456">Lyase</keyword>
<dbReference type="EMBL" id="JAGIKX010000043">
    <property type="protein sequence ID" value="MBP2258939.1"/>
    <property type="molecule type" value="Genomic_DNA"/>
</dbReference>
<dbReference type="SUPFAM" id="SSF56752">
    <property type="entry name" value="D-aminoacid aminotransferase-like PLP-dependent enzymes"/>
    <property type="match status" value="1"/>
</dbReference>
<feature type="domain" description="Chorismate-utilising enzyme C-terminal" evidence="1">
    <location>
        <begin position="114"/>
        <end position="368"/>
    </location>
</feature>
<evidence type="ECO:0000313" key="3">
    <source>
        <dbReference type="Proteomes" id="UP001519294"/>
    </source>
</evidence>
<dbReference type="InterPro" id="IPR043132">
    <property type="entry name" value="BCAT-like_C"/>
</dbReference>
<dbReference type="Gene3D" id="3.60.120.10">
    <property type="entry name" value="Anthranilate synthase"/>
    <property type="match status" value="1"/>
</dbReference>
<sequence length="580" mass="65828">MENQKPFLHFNFANKNGNIDPLTLSNPSKLIVAKTVEEVIPSLQKIENEVEKGKFAAGYLSYEAAPAFDSALFVKKNNQLPLLWFGIFDEPASEPEKIKDTFSSTPWKPSATVNQYHRNIDKIHKNIKQGITEQVNYTIQMKSEFSGDAFAFYNQLKEAQDAKYTAYLNTGDHTILSASPELFFRIDNNKITTKPMKGTVSRGKTYKEDLENAEWLQSSKKNQAENKLIVDLMHKDLGKIANPGTVETTKLFEIEKYPTVYQMTSTITANLSPKKSMTDIFKALFPCGSITGLPKKETMQVIADLETAPREVYCGAIGFITPKKKAVFNVPIRTVIIDNESRKSTYGVGGGITLKSSKEEEYKEVLAKSELLHTARPSFSLLETIGLFDGKYFVLKNHLKRLRESAAYFNYSLDIPAIRNELTKLSANHISGNYKVRLLVSKSGKFNTEIHPLNKPLNEIRVKLADKPVHKENVFLFHKTTNRAFYEKHKQHSPDYFDVLLWNELKQITEFTTGNIVVEMDGKLYTPPVTCGLLAGTFRNELLLDGVIKERILNVNELADCSKIWYVNSVRKWVTVHLEK</sequence>